<dbReference type="AlphaFoldDB" id="A0A409WRE6"/>
<organism evidence="2 3">
    <name type="scientific">Psilocybe cyanescens</name>
    <dbReference type="NCBI Taxonomy" id="93625"/>
    <lineage>
        <taxon>Eukaryota</taxon>
        <taxon>Fungi</taxon>
        <taxon>Dikarya</taxon>
        <taxon>Basidiomycota</taxon>
        <taxon>Agaricomycotina</taxon>
        <taxon>Agaricomycetes</taxon>
        <taxon>Agaricomycetidae</taxon>
        <taxon>Agaricales</taxon>
        <taxon>Agaricineae</taxon>
        <taxon>Strophariaceae</taxon>
        <taxon>Psilocybe</taxon>
    </lineage>
</organism>
<feature type="region of interest" description="Disordered" evidence="1">
    <location>
        <begin position="40"/>
        <end position="67"/>
    </location>
</feature>
<evidence type="ECO:0000313" key="2">
    <source>
        <dbReference type="EMBL" id="PPQ81105.1"/>
    </source>
</evidence>
<accession>A0A409WRE6</accession>
<dbReference type="InParanoid" id="A0A409WRE6"/>
<gene>
    <name evidence="2" type="ORF">CVT25_014568</name>
</gene>
<dbReference type="Proteomes" id="UP000283269">
    <property type="component" value="Unassembled WGS sequence"/>
</dbReference>
<feature type="compositionally biased region" description="Polar residues" evidence="1">
    <location>
        <begin position="53"/>
        <end position="67"/>
    </location>
</feature>
<comment type="caution">
    <text evidence="2">The sequence shown here is derived from an EMBL/GenBank/DDBJ whole genome shotgun (WGS) entry which is preliminary data.</text>
</comment>
<name>A0A409WRE6_PSICY</name>
<sequence>MFTELGIAPTLITTRNAKARAKISDVEFSEPISRISFKENEQEAGVSVDDTDLQTTASNKEWQARTV</sequence>
<protein>
    <submittedName>
        <fullName evidence="2">Uncharacterized protein</fullName>
    </submittedName>
</protein>
<keyword evidence="3" id="KW-1185">Reference proteome</keyword>
<evidence type="ECO:0000313" key="3">
    <source>
        <dbReference type="Proteomes" id="UP000283269"/>
    </source>
</evidence>
<dbReference type="EMBL" id="NHYD01003284">
    <property type="protein sequence ID" value="PPQ81105.1"/>
    <property type="molecule type" value="Genomic_DNA"/>
</dbReference>
<evidence type="ECO:0000256" key="1">
    <source>
        <dbReference type="SAM" id="MobiDB-lite"/>
    </source>
</evidence>
<proteinExistence type="predicted"/>
<reference evidence="2 3" key="1">
    <citation type="journal article" date="2018" name="Evol. Lett.">
        <title>Horizontal gene cluster transfer increased hallucinogenic mushroom diversity.</title>
        <authorList>
            <person name="Reynolds H.T."/>
            <person name="Vijayakumar V."/>
            <person name="Gluck-Thaler E."/>
            <person name="Korotkin H.B."/>
            <person name="Matheny P.B."/>
            <person name="Slot J.C."/>
        </authorList>
    </citation>
    <scope>NUCLEOTIDE SEQUENCE [LARGE SCALE GENOMIC DNA]</scope>
    <source>
        <strain evidence="2 3">2631</strain>
    </source>
</reference>